<protein>
    <submittedName>
        <fullName evidence="9">Sugar ABC transporter permease</fullName>
    </submittedName>
</protein>
<dbReference type="PANTHER" id="PTHR30193">
    <property type="entry name" value="ABC TRANSPORTER PERMEASE PROTEIN"/>
    <property type="match status" value="1"/>
</dbReference>
<sequence length="293" mass="32699">MRQNKKLKNIGIFLLFGGPTLIIFSAVIVIPFIFGLYLTFTNWSVATGDSTFVGLSNYFEVFTDKDFLTSFWFTIKYVIACLIFANLIAFFIALALTSKINGQGLLRTGFFTPNLIGGIVLGYLWQTLFSQVLPYLGDQYGWGIFEKSWLGDPDKAFWALVVASVWQLVGYLVIIYMAGFASVPKEVIEASSIDGANYFQILRKIILPLTIPSIIICFFLTITRAFLAYDINLSLTDGGPYNSTEMVSYHIVQKAFLSNDYGAGQAQAIVLFMAVALIAITQTYILKKREVEA</sequence>
<keyword evidence="10" id="KW-1185">Reference proteome</keyword>
<dbReference type="PROSITE" id="PS50928">
    <property type="entry name" value="ABC_TM1"/>
    <property type="match status" value="1"/>
</dbReference>
<evidence type="ECO:0000256" key="6">
    <source>
        <dbReference type="ARBA" id="ARBA00023136"/>
    </source>
</evidence>
<feature type="transmembrane region" description="Helical" evidence="7">
    <location>
        <begin position="205"/>
        <end position="227"/>
    </location>
</feature>
<reference evidence="9" key="1">
    <citation type="submission" date="2022-06" db="EMBL/GenBank/DDBJ databases">
        <title>Aquibacillus sp. a new bacterium isolated from soil saline samples.</title>
        <authorList>
            <person name="Galisteo C."/>
            <person name="De La Haba R."/>
            <person name="Sanchez-Porro C."/>
            <person name="Ventosa A."/>
        </authorList>
    </citation>
    <scope>NUCLEOTIDE SEQUENCE</scope>
    <source>
        <strain evidence="9">JCM 12387</strain>
    </source>
</reference>
<dbReference type="Pfam" id="PF00528">
    <property type="entry name" value="BPD_transp_1"/>
    <property type="match status" value="1"/>
</dbReference>
<keyword evidence="4 7" id="KW-0812">Transmembrane</keyword>
<dbReference type="GO" id="GO:0055085">
    <property type="term" value="P:transmembrane transport"/>
    <property type="evidence" value="ECO:0007669"/>
    <property type="project" value="InterPro"/>
</dbReference>
<evidence type="ECO:0000256" key="3">
    <source>
        <dbReference type="ARBA" id="ARBA00022475"/>
    </source>
</evidence>
<evidence type="ECO:0000256" key="7">
    <source>
        <dbReference type="RuleBase" id="RU363032"/>
    </source>
</evidence>
<dbReference type="CDD" id="cd06261">
    <property type="entry name" value="TM_PBP2"/>
    <property type="match status" value="1"/>
</dbReference>
<dbReference type="EMBL" id="JAMQJZ010000011">
    <property type="protein sequence ID" value="MDC3421527.1"/>
    <property type="molecule type" value="Genomic_DNA"/>
</dbReference>
<feature type="domain" description="ABC transmembrane type-1" evidence="8">
    <location>
        <begin position="71"/>
        <end position="282"/>
    </location>
</feature>
<dbReference type="SUPFAM" id="SSF161098">
    <property type="entry name" value="MetI-like"/>
    <property type="match status" value="1"/>
</dbReference>
<dbReference type="InterPro" id="IPR051393">
    <property type="entry name" value="ABC_transporter_permease"/>
</dbReference>
<feature type="transmembrane region" description="Helical" evidence="7">
    <location>
        <begin position="156"/>
        <end position="184"/>
    </location>
</feature>
<evidence type="ECO:0000259" key="8">
    <source>
        <dbReference type="PROSITE" id="PS50928"/>
    </source>
</evidence>
<dbReference type="InterPro" id="IPR035906">
    <property type="entry name" value="MetI-like_sf"/>
</dbReference>
<keyword evidence="5 7" id="KW-1133">Transmembrane helix</keyword>
<evidence type="ECO:0000256" key="2">
    <source>
        <dbReference type="ARBA" id="ARBA00022448"/>
    </source>
</evidence>
<comment type="subcellular location">
    <subcellularLocation>
        <location evidence="1 7">Cell membrane</location>
        <topology evidence="1 7">Multi-pass membrane protein</topology>
    </subcellularLocation>
</comment>
<evidence type="ECO:0000313" key="9">
    <source>
        <dbReference type="EMBL" id="MDC3421527.1"/>
    </source>
</evidence>
<dbReference type="PANTHER" id="PTHR30193:SF37">
    <property type="entry name" value="INNER MEMBRANE ABC TRANSPORTER PERMEASE PROTEIN YCJO"/>
    <property type="match status" value="1"/>
</dbReference>
<dbReference type="AlphaFoldDB" id="A0A9X3WK27"/>
<dbReference type="RefSeq" id="WP_259870134.1">
    <property type="nucleotide sequence ID" value="NZ_JAMQJZ010000011.1"/>
</dbReference>
<keyword evidence="3" id="KW-1003">Cell membrane</keyword>
<evidence type="ECO:0000256" key="5">
    <source>
        <dbReference type="ARBA" id="ARBA00022989"/>
    </source>
</evidence>
<dbReference type="Proteomes" id="UP001145072">
    <property type="component" value="Unassembled WGS sequence"/>
</dbReference>
<organism evidence="9 10">
    <name type="scientific">Aquibacillus koreensis</name>
    <dbReference type="NCBI Taxonomy" id="279446"/>
    <lineage>
        <taxon>Bacteria</taxon>
        <taxon>Bacillati</taxon>
        <taxon>Bacillota</taxon>
        <taxon>Bacilli</taxon>
        <taxon>Bacillales</taxon>
        <taxon>Bacillaceae</taxon>
        <taxon>Aquibacillus</taxon>
    </lineage>
</organism>
<gene>
    <name evidence="9" type="ORF">NC661_14215</name>
</gene>
<feature type="transmembrane region" description="Helical" evidence="7">
    <location>
        <begin position="266"/>
        <end position="286"/>
    </location>
</feature>
<evidence type="ECO:0000313" key="10">
    <source>
        <dbReference type="Proteomes" id="UP001145072"/>
    </source>
</evidence>
<feature type="transmembrane region" description="Helical" evidence="7">
    <location>
        <begin position="12"/>
        <end position="40"/>
    </location>
</feature>
<comment type="caution">
    <text evidence="9">The sequence shown here is derived from an EMBL/GenBank/DDBJ whole genome shotgun (WGS) entry which is preliminary data.</text>
</comment>
<dbReference type="GO" id="GO:0005886">
    <property type="term" value="C:plasma membrane"/>
    <property type="evidence" value="ECO:0007669"/>
    <property type="project" value="UniProtKB-SubCell"/>
</dbReference>
<dbReference type="InterPro" id="IPR000515">
    <property type="entry name" value="MetI-like"/>
</dbReference>
<feature type="transmembrane region" description="Helical" evidence="7">
    <location>
        <begin position="77"/>
        <end position="97"/>
    </location>
</feature>
<proteinExistence type="inferred from homology"/>
<evidence type="ECO:0000256" key="4">
    <source>
        <dbReference type="ARBA" id="ARBA00022692"/>
    </source>
</evidence>
<dbReference type="Gene3D" id="1.10.3720.10">
    <property type="entry name" value="MetI-like"/>
    <property type="match status" value="1"/>
</dbReference>
<keyword evidence="2 7" id="KW-0813">Transport</keyword>
<keyword evidence="6 7" id="KW-0472">Membrane</keyword>
<name>A0A9X3WK27_9BACI</name>
<evidence type="ECO:0000256" key="1">
    <source>
        <dbReference type="ARBA" id="ARBA00004651"/>
    </source>
</evidence>
<accession>A0A9X3WK27</accession>
<comment type="similarity">
    <text evidence="7">Belongs to the binding-protein-dependent transport system permease family.</text>
</comment>